<evidence type="ECO:0000256" key="4">
    <source>
        <dbReference type="ARBA" id="ARBA00022448"/>
    </source>
</evidence>
<dbReference type="InterPro" id="IPR019561">
    <property type="entry name" value="Translocon_Sec61/SecY_plug_dom"/>
</dbReference>
<feature type="domain" description="Translocon Sec61/SecY plug" evidence="15">
    <location>
        <begin position="42"/>
        <end position="76"/>
    </location>
</feature>
<evidence type="ECO:0000256" key="7">
    <source>
        <dbReference type="ARBA" id="ARBA00022927"/>
    </source>
</evidence>
<gene>
    <name evidence="17" type="ORF">SASPL_141703</name>
</gene>
<keyword evidence="10 13" id="KW-0472">Membrane</keyword>
<feature type="transmembrane region" description="Helical" evidence="13">
    <location>
        <begin position="148"/>
        <end position="168"/>
    </location>
</feature>
<keyword evidence="5 13" id="KW-0812">Transmembrane</keyword>
<reference evidence="17" key="1">
    <citation type="submission" date="2018-01" db="EMBL/GenBank/DDBJ databases">
        <authorList>
            <person name="Mao J.F."/>
        </authorList>
    </citation>
    <scope>NUCLEOTIDE SEQUENCE</scope>
    <source>
        <strain evidence="17">Huo1</strain>
        <tissue evidence="17">Leaf</tissue>
    </source>
</reference>
<evidence type="ECO:0000256" key="8">
    <source>
        <dbReference type="ARBA" id="ARBA00022989"/>
    </source>
</evidence>
<dbReference type="Pfam" id="PF00344">
    <property type="entry name" value="SecY"/>
    <property type="match status" value="1"/>
</dbReference>
<feature type="coiled-coil region" evidence="12">
    <location>
        <begin position="661"/>
        <end position="688"/>
    </location>
</feature>
<evidence type="ECO:0000256" key="6">
    <source>
        <dbReference type="ARBA" id="ARBA00022824"/>
    </source>
</evidence>
<evidence type="ECO:0000256" key="1">
    <source>
        <dbReference type="ARBA" id="ARBA00004454"/>
    </source>
</evidence>
<dbReference type="Gene3D" id="1.10.3370.10">
    <property type="entry name" value="SecY subunit domain"/>
    <property type="match status" value="1"/>
</dbReference>
<dbReference type="Pfam" id="PF10559">
    <property type="entry name" value="Plug_translocon"/>
    <property type="match status" value="1"/>
</dbReference>
<dbReference type="EMBL" id="PNBA02000016">
    <property type="protein sequence ID" value="KAG6395580.1"/>
    <property type="molecule type" value="Genomic_DNA"/>
</dbReference>
<dbReference type="InterPro" id="IPR030659">
    <property type="entry name" value="SecY_CS"/>
</dbReference>
<dbReference type="NCBIfam" id="TIGR00967">
    <property type="entry name" value="3a0501s007"/>
    <property type="match status" value="1"/>
</dbReference>
<dbReference type="NCBIfam" id="NF006341">
    <property type="entry name" value="PRK08568.1-5"/>
    <property type="match status" value="1"/>
</dbReference>
<evidence type="ECO:0000313" key="18">
    <source>
        <dbReference type="Proteomes" id="UP000298416"/>
    </source>
</evidence>
<feature type="transmembrane region" description="Helical" evidence="13">
    <location>
        <begin position="362"/>
        <end position="381"/>
    </location>
</feature>
<evidence type="ECO:0000256" key="11">
    <source>
        <dbReference type="RuleBase" id="RU004349"/>
    </source>
</evidence>
<accession>A0A8X8WHW0</accession>
<comment type="similarity">
    <text evidence="3 11">Belongs to the SecY/SEC61-alpha family.</text>
</comment>
<proteinExistence type="inferred from homology"/>
<dbReference type="InterPro" id="IPR006943">
    <property type="entry name" value="DUF641_pln"/>
</dbReference>
<evidence type="ECO:0000259" key="14">
    <source>
        <dbReference type="Pfam" id="PF04859"/>
    </source>
</evidence>
<evidence type="ECO:0000259" key="15">
    <source>
        <dbReference type="Pfam" id="PF10559"/>
    </source>
</evidence>
<dbReference type="SUPFAM" id="SSF103491">
    <property type="entry name" value="Preprotein translocase SecY subunit"/>
    <property type="match status" value="1"/>
</dbReference>
<reference evidence="17" key="2">
    <citation type="submission" date="2020-08" db="EMBL/GenBank/DDBJ databases">
        <title>Plant Genome Project.</title>
        <authorList>
            <person name="Zhang R.-G."/>
        </authorList>
    </citation>
    <scope>NUCLEOTIDE SEQUENCE</scope>
    <source>
        <strain evidence="17">Huo1</strain>
        <tissue evidence="17">Leaf</tissue>
    </source>
</reference>
<feature type="transmembrane region" description="Helical" evidence="13">
    <location>
        <begin position="175"/>
        <end position="196"/>
    </location>
</feature>
<feature type="transmembrane region" description="Helical" evidence="13">
    <location>
        <begin position="294"/>
        <end position="312"/>
    </location>
</feature>
<evidence type="ECO:0000256" key="9">
    <source>
        <dbReference type="ARBA" id="ARBA00023010"/>
    </source>
</evidence>
<comment type="caution">
    <text evidence="17">The sequence shown here is derived from an EMBL/GenBank/DDBJ whole genome shotgun (WGS) entry which is preliminary data.</text>
</comment>
<feature type="transmembrane region" description="Helical" evidence="13">
    <location>
        <begin position="248"/>
        <end position="268"/>
    </location>
</feature>
<sequence>MGGGFRVLHLVRPFLSFLPEVQSADRKVPFREKVIYTVISLFIFLVCSQLPLYGIHSTTGADPFYWMRVILASNRGTVMELGITPIVTSGLVMQLLAGSKIIEVDNNVREDRVLLNGAQKLLGILIAVGEAVAYVLSGMYGSVGQLGVGNAILIILQLCFAGIIVICLDELLQKGYGLGSGISLFIATNICENIIWKAFSPTTINSGRGAEFEGAVIALFHLLITRTDKVRALREAFYRQNLPNVTNLLATVLVFLIVIYFQGFRVVLPVRSKNARGQQGSYPIKLFYTSNMPIILQSALVSNLYFISQLLYRKYSGNFLVNLLGKWKESEYSGQSVPVGGLAYYITAPSSLSDILGNPFHGLFYIVFMLSACALFSKTWIEVSGSSAKDVAKQLKEQQMVMPGHRESNLQKELNRYIPTAAAFGGVCIGALTVLADLMGAIGSGTGILLAVTIIYQYFETFEKEKASELGFFGVEELLVFSASVDRKAQIHSFTRLKISGEARLTFGCWWIGSLAFGLMDSVKRSVVTPSKSGLARAIVKALHIRVVTGVAPDDDGILKDHFKHVDKDEEELLQDDGMVQEAFLSKLFASVTAVKAAYAEMQFAQSPHDADGIQAADRMVVSQLKYLSELKQAYLTKQLNEASPATTLLLSEIQERKSSLRIYEVTAKKLESQLQLKEAEAASLRGKLLDANKANMLLEKRLSSSWQFVIPDTRAADFLSYHRQTLKSIRSFVQLLIKEMGSAGWDLDAAADSIEPGTCFRNPSHKCFVFESFVCKQMFDGFNCPDFSSEKAMPERDKRHVLFLNRYIELISAKPKSPFASFCHAKYLRVVHPKMEASLFGSLESIASSEPLETPFFSAFCEMAKRVWLLRHLALSFESGVSTFQAKKGDRFSEVYMESLGDDARLQPEPLVALSVVPGFKIGKTIVQCQVYLC</sequence>
<dbReference type="InterPro" id="IPR056813">
    <property type="entry name" value="GIL1_IRKI_C"/>
</dbReference>
<evidence type="ECO:0000313" key="17">
    <source>
        <dbReference type="EMBL" id="KAG6395580.1"/>
    </source>
</evidence>
<dbReference type="Pfam" id="PF04859">
    <property type="entry name" value="DUF641"/>
    <property type="match status" value="1"/>
</dbReference>
<evidence type="ECO:0000256" key="3">
    <source>
        <dbReference type="ARBA" id="ARBA00005751"/>
    </source>
</evidence>
<keyword evidence="12" id="KW-0175">Coiled coil</keyword>
<feature type="transmembrane region" description="Helical" evidence="13">
    <location>
        <begin position="417"/>
        <end position="435"/>
    </location>
</feature>
<feature type="domain" description="GIL1/IRKI C-terminal" evidence="16">
    <location>
        <begin position="885"/>
        <end position="933"/>
    </location>
</feature>
<keyword evidence="18" id="KW-1185">Reference proteome</keyword>
<feature type="transmembrane region" description="Helical" evidence="13">
    <location>
        <begin position="118"/>
        <end position="136"/>
    </location>
</feature>
<evidence type="ECO:0000256" key="2">
    <source>
        <dbReference type="ARBA" id="ARBA00004477"/>
    </source>
</evidence>
<dbReference type="GO" id="GO:0015031">
    <property type="term" value="P:protein transport"/>
    <property type="evidence" value="ECO:0007669"/>
    <property type="project" value="UniProtKB-KW"/>
</dbReference>
<evidence type="ECO:0000256" key="13">
    <source>
        <dbReference type="SAM" id="Phobius"/>
    </source>
</evidence>
<evidence type="ECO:0000256" key="5">
    <source>
        <dbReference type="ARBA" id="ARBA00022692"/>
    </source>
</evidence>
<evidence type="ECO:0000256" key="10">
    <source>
        <dbReference type="ARBA" id="ARBA00023136"/>
    </source>
</evidence>
<dbReference type="GO" id="GO:0005789">
    <property type="term" value="C:endoplasmic reticulum membrane"/>
    <property type="evidence" value="ECO:0007669"/>
    <property type="project" value="UniProtKB-SubCell"/>
</dbReference>
<protein>
    <recommendedName>
        <fullName evidence="19">Protein transport protein SEC61 subunit alpha</fullName>
    </recommendedName>
</protein>
<dbReference type="InterPro" id="IPR002208">
    <property type="entry name" value="SecY/SEC61-alpha"/>
</dbReference>
<dbReference type="Proteomes" id="UP000298416">
    <property type="component" value="Unassembled WGS sequence"/>
</dbReference>
<feature type="transmembrane region" description="Helical" evidence="13">
    <location>
        <begin position="34"/>
        <end position="56"/>
    </location>
</feature>
<dbReference type="GO" id="GO:0009535">
    <property type="term" value="C:chloroplast thylakoid membrane"/>
    <property type="evidence" value="ECO:0007669"/>
    <property type="project" value="UniProtKB-SubCell"/>
</dbReference>
<keyword evidence="6" id="KW-0256">Endoplasmic reticulum</keyword>
<evidence type="ECO:0000259" key="16">
    <source>
        <dbReference type="Pfam" id="PF24994"/>
    </source>
</evidence>
<evidence type="ECO:0008006" key="19">
    <source>
        <dbReference type="Google" id="ProtNLM"/>
    </source>
</evidence>
<feature type="transmembrane region" description="Helical" evidence="13">
    <location>
        <begin position="76"/>
        <end position="97"/>
    </location>
</feature>
<evidence type="ECO:0000256" key="12">
    <source>
        <dbReference type="SAM" id="Coils"/>
    </source>
</evidence>
<keyword evidence="8 13" id="KW-1133">Transmembrane helix</keyword>
<dbReference type="FunFam" id="1.10.3370.10:FF:000002">
    <property type="entry name" value="Transport Sec61 subunit alpha isoform 2"/>
    <property type="match status" value="1"/>
</dbReference>
<keyword evidence="7" id="KW-0653">Protein transport</keyword>
<dbReference type="PROSITE" id="PS00755">
    <property type="entry name" value="SECY_1"/>
    <property type="match status" value="1"/>
</dbReference>
<organism evidence="17">
    <name type="scientific">Salvia splendens</name>
    <name type="common">Scarlet sage</name>
    <dbReference type="NCBI Taxonomy" id="180675"/>
    <lineage>
        <taxon>Eukaryota</taxon>
        <taxon>Viridiplantae</taxon>
        <taxon>Streptophyta</taxon>
        <taxon>Embryophyta</taxon>
        <taxon>Tracheophyta</taxon>
        <taxon>Spermatophyta</taxon>
        <taxon>Magnoliopsida</taxon>
        <taxon>eudicotyledons</taxon>
        <taxon>Gunneridae</taxon>
        <taxon>Pentapetalae</taxon>
        <taxon>asterids</taxon>
        <taxon>lamiids</taxon>
        <taxon>Lamiales</taxon>
        <taxon>Lamiaceae</taxon>
        <taxon>Nepetoideae</taxon>
        <taxon>Mentheae</taxon>
        <taxon>Salviinae</taxon>
        <taxon>Salvia</taxon>
        <taxon>Salvia subgen. Calosphace</taxon>
        <taxon>core Calosphace</taxon>
    </lineage>
</organism>
<feature type="domain" description="DUF641" evidence="14">
    <location>
        <begin position="580"/>
        <end position="702"/>
    </location>
</feature>
<dbReference type="Pfam" id="PF24994">
    <property type="entry name" value="GIL1_IRKI_C"/>
    <property type="match status" value="1"/>
</dbReference>
<keyword evidence="4" id="KW-0813">Transport</keyword>
<dbReference type="PANTHER" id="PTHR10906">
    <property type="entry name" value="SECY/SEC61-ALPHA FAMILY MEMBER"/>
    <property type="match status" value="1"/>
</dbReference>
<dbReference type="AlphaFoldDB" id="A0A8X8WHW0"/>
<dbReference type="InterPro" id="IPR023201">
    <property type="entry name" value="SecY_dom_sf"/>
</dbReference>
<comment type="subcellular location">
    <subcellularLocation>
        <location evidence="2">Endoplasmic reticulum membrane</location>
        <topology evidence="2">Multi-pass membrane protein</topology>
    </subcellularLocation>
    <subcellularLocation>
        <location evidence="1">Plastid</location>
        <location evidence="1">Chloroplast thylakoid membrane</location>
        <topology evidence="1">Multi-pass membrane protein</topology>
    </subcellularLocation>
</comment>
<name>A0A8X8WHW0_SALSN</name>
<keyword evidence="9" id="KW-0811">Translocation</keyword>